<reference evidence="2" key="1">
    <citation type="submission" date="2021-01" db="EMBL/GenBank/DDBJ databases">
        <title>Whole genome shotgun sequence of Actinoplanes rishiriensis NBRC 108556.</title>
        <authorList>
            <person name="Komaki H."/>
            <person name="Tamura T."/>
        </authorList>
    </citation>
    <scope>NUCLEOTIDE SEQUENCE</scope>
    <source>
        <strain evidence="2">NBRC 108556</strain>
    </source>
</reference>
<evidence type="ECO:0000313" key="3">
    <source>
        <dbReference type="Proteomes" id="UP000636960"/>
    </source>
</evidence>
<evidence type="ECO:0000313" key="2">
    <source>
        <dbReference type="EMBL" id="GIF01265.1"/>
    </source>
</evidence>
<comment type="caution">
    <text evidence="2">The sequence shown here is derived from an EMBL/GenBank/DDBJ whole genome shotgun (WGS) entry which is preliminary data.</text>
</comment>
<dbReference type="Proteomes" id="UP000636960">
    <property type="component" value="Unassembled WGS sequence"/>
</dbReference>
<dbReference type="AlphaFoldDB" id="A0A919K7T4"/>
<dbReference type="RefSeq" id="WP_203789870.1">
    <property type="nucleotide sequence ID" value="NZ_BOMV01000100.1"/>
</dbReference>
<dbReference type="EMBL" id="BOMV01000100">
    <property type="protein sequence ID" value="GIF01265.1"/>
    <property type="molecule type" value="Genomic_DNA"/>
</dbReference>
<protein>
    <submittedName>
        <fullName evidence="2">Uncharacterized protein</fullName>
    </submittedName>
</protein>
<keyword evidence="3" id="KW-1185">Reference proteome</keyword>
<organism evidence="2 3">
    <name type="scientific">Paractinoplanes rishiriensis</name>
    <dbReference type="NCBI Taxonomy" id="1050105"/>
    <lineage>
        <taxon>Bacteria</taxon>
        <taxon>Bacillati</taxon>
        <taxon>Actinomycetota</taxon>
        <taxon>Actinomycetes</taxon>
        <taxon>Micromonosporales</taxon>
        <taxon>Micromonosporaceae</taxon>
        <taxon>Paractinoplanes</taxon>
    </lineage>
</organism>
<gene>
    <name evidence="2" type="ORF">Ari01nite_87290</name>
</gene>
<evidence type="ECO:0000256" key="1">
    <source>
        <dbReference type="SAM" id="MobiDB-lite"/>
    </source>
</evidence>
<feature type="compositionally biased region" description="Gly residues" evidence="1">
    <location>
        <begin position="9"/>
        <end position="25"/>
    </location>
</feature>
<proteinExistence type="predicted"/>
<feature type="region of interest" description="Disordered" evidence="1">
    <location>
        <begin position="1"/>
        <end position="31"/>
    </location>
</feature>
<name>A0A919K7T4_9ACTN</name>
<sequence length="51" mass="4868">MCAPQPPRSGGGQTGLAVSGTGGGDVTVTSEPAIVDSTVRAASGVYTAADF</sequence>
<accession>A0A919K7T4</accession>